<keyword evidence="1" id="KW-0472">Membrane</keyword>
<dbReference type="InterPro" id="IPR036938">
    <property type="entry name" value="PAP2/HPO_sf"/>
</dbReference>
<dbReference type="Proteomes" id="UP000317624">
    <property type="component" value="Unassembled WGS sequence"/>
</dbReference>
<feature type="transmembrane region" description="Helical" evidence="1">
    <location>
        <begin position="168"/>
        <end position="192"/>
    </location>
</feature>
<sequence>MNLVDYSIITFVNHFSRKSSFFDALIDLLVVNNLFKGGVIAMAFWLLWFSKRTLNREKTQQILLATLAGGFAAMFAARVLVHVLPFRVRPLFNPDLHFVAPIGNWHTMASASFGDVNSMPSDTATLVIALSFGLLLASRRVGLWVMAYAIVFVCLPRVYIGVHNPTDLLAGGLLGASCVWLATRPAVLKTVFEPLLTYRSQHAGFFYLSLFLITYQIGTMFEGLRGVATFFLGTH</sequence>
<feature type="domain" description="Phosphatidic acid phosphatase type 2/haloperoxidase" evidence="2">
    <location>
        <begin position="62"/>
        <end position="183"/>
    </location>
</feature>
<reference evidence="3 4" key="1">
    <citation type="submission" date="2019-07" db="EMBL/GenBank/DDBJ databases">
        <title>Hymenobacter sp. straun FUR1 Genome sequencing and assembly.</title>
        <authorList>
            <person name="Chhetri G."/>
        </authorList>
    </citation>
    <scope>NUCLEOTIDE SEQUENCE [LARGE SCALE GENOMIC DNA]</scope>
    <source>
        <strain evidence="3 4">Fur1</strain>
    </source>
</reference>
<dbReference type="SMART" id="SM00014">
    <property type="entry name" value="acidPPc"/>
    <property type="match status" value="1"/>
</dbReference>
<evidence type="ECO:0000256" key="1">
    <source>
        <dbReference type="SAM" id="Phobius"/>
    </source>
</evidence>
<proteinExistence type="predicted"/>
<dbReference type="Gene3D" id="1.20.144.10">
    <property type="entry name" value="Phosphatidic acid phosphatase type 2/haloperoxidase"/>
    <property type="match status" value="1"/>
</dbReference>
<dbReference type="RefSeq" id="WP_144847803.1">
    <property type="nucleotide sequence ID" value="NZ_VMRJ01000003.1"/>
</dbReference>
<comment type="caution">
    <text evidence="3">The sequence shown here is derived from an EMBL/GenBank/DDBJ whole genome shotgun (WGS) entry which is preliminary data.</text>
</comment>
<organism evidence="3 4">
    <name type="scientific">Hymenobacter setariae</name>
    <dbReference type="NCBI Taxonomy" id="2594794"/>
    <lineage>
        <taxon>Bacteria</taxon>
        <taxon>Pseudomonadati</taxon>
        <taxon>Bacteroidota</taxon>
        <taxon>Cytophagia</taxon>
        <taxon>Cytophagales</taxon>
        <taxon>Hymenobacteraceae</taxon>
        <taxon>Hymenobacter</taxon>
    </lineage>
</organism>
<gene>
    <name evidence="3" type="ORF">FNT36_11770</name>
</gene>
<dbReference type="SUPFAM" id="SSF48317">
    <property type="entry name" value="Acid phosphatase/Vanadium-dependent haloperoxidase"/>
    <property type="match status" value="1"/>
</dbReference>
<accession>A0A558BUI2</accession>
<keyword evidence="1" id="KW-0812">Transmembrane</keyword>
<name>A0A558BUI2_9BACT</name>
<dbReference type="Pfam" id="PF01569">
    <property type="entry name" value="PAP2"/>
    <property type="match status" value="1"/>
</dbReference>
<dbReference type="EMBL" id="VMRJ01000003">
    <property type="protein sequence ID" value="TVT40165.1"/>
    <property type="molecule type" value="Genomic_DNA"/>
</dbReference>
<keyword evidence="1" id="KW-1133">Transmembrane helix</keyword>
<dbReference type="OrthoDB" id="5289372at2"/>
<dbReference type="AlphaFoldDB" id="A0A558BUI2"/>
<keyword evidence="4" id="KW-1185">Reference proteome</keyword>
<dbReference type="InterPro" id="IPR000326">
    <property type="entry name" value="PAP2/HPO"/>
</dbReference>
<feature type="transmembrane region" description="Helical" evidence="1">
    <location>
        <begin position="143"/>
        <end position="162"/>
    </location>
</feature>
<evidence type="ECO:0000259" key="2">
    <source>
        <dbReference type="SMART" id="SM00014"/>
    </source>
</evidence>
<protein>
    <submittedName>
        <fullName evidence="3">Phosphatase PAP2 family protein</fullName>
    </submittedName>
</protein>
<feature type="transmembrane region" description="Helical" evidence="1">
    <location>
        <begin position="62"/>
        <end position="84"/>
    </location>
</feature>
<evidence type="ECO:0000313" key="4">
    <source>
        <dbReference type="Proteomes" id="UP000317624"/>
    </source>
</evidence>
<feature type="transmembrane region" description="Helical" evidence="1">
    <location>
        <begin position="24"/>
        <end position="50"/>
    </location>
</feature>
<feature type="transmembrane region" description="Helical" evidence="1">
    <location>
        <begin position="204"/>
        <end position="221"/>
    </location>
</feature>
<evidence type="ECO:0000313" key="3">
    <source>
        <dbReference type="EMBL" id="TVT40165.1"/>
    </source>
</evidence>